<keyword evidence="2" id="KW-1185">Reference proteome</keyword>
<organism evidence="1 2">
    <name type="scientific">Polyplax serrata</name>
    <name type="common">Common mouse louse</name>
    <dbReference type="NCBI Taxonomy" id="468196"/>
    <lineage>
        <taxon>Eukaryota</taxon>
        <taxon>Metazoa</taxon>
        <taxon>Ecdysozoa</taxon>
        <taxon>Arthropoda</taxon>
        <taxon>Hexapoda</taxon>
        <taxon>Insecta</taxon>
        <taxon>Pterygota</taxon>
        <taxon>Neoptera</taxon>
        <taxon>Paraneoptera</taxon>
        <taxon>Psocodea</taxon>
        <taxon>Troctomorpha</taxon>
        <taxon>Phthiraptera</taxon>
        <taxon>Anoplura</taxon>
        <taxon>Polyplacidae</taxon>
        <taxon>Polyplax</taxon>
    </lineage>
</organism>
<sequence length="127" mass="14532">MDMSQMSGTKTKIPQIWYDVVGLDGREGLQKKRKHSPFASVVHFARARIDSKFSTGHNLPDIYNYRCGGKFDTFSLCSGLPAQDQQRETELRVRRLKCDQNPKVLIICFLNFSSEKMIVAVLSRLPH</sequence>
<dbReference type="EMBL" id="JAWJWF010000046">
    <property type="protein sequence ID" value="KAK6624846.1"/>
    <property type="molecule type" value="Genomic_DNA"/>
</dbReference>
<dbReference type="Proteomes" id="UP001359485">
    <property type="component" value="Unassembled WGS sequence"/>
</dbReference>
<protein>
    <submittedName>
        <fullName evidence="1">Uncharacterized protein</fullName>
    </submittedName>
</protein>
<accession>A0ABR1AQS9</accession>
<proteinExistence type="predicted"/>
<reference evidence="1 2" key="1">
    <citation type="submission" date="2023-09" db="EMBL/GenBank/DDBJ databases">
        <title>Genomes of two closely related lineages of the louse Polyplax serrata with different host specificities.</title>
        <authorList>
            <person name="Martinu J."/>
            <person name="Tarabai H."/>
            <person name="Stefka J."/>
            <person name="Hypsa V."/>
        </authorList>
    </citation>
    <scope>NUCLEOTIDE SEQUENCE [LARGE SCALE GENOMIC DNA]</scope>
    <source>
        <strain evidence="1">98ZLc_SE</strain>
    </source>
</reference>
<comment type="caution">
    <text evidence="1">The sequence shown here is derived from an EMBL/GenBank/DDBJ whole genome shotgun (WGS) entry which is preliminary data.</text>
</comment>
<feature type="non-terminal residue" evidence="1">
    <location>
        <position position="127"/>
    </location>
</feature>
<gene>
    <name evidence="1" type="ORF">RUM44_011710</name>
</gene>
<evidence type="ECO:0000313" key="2">
    <source>
        <dbReference type="Proteomes" id="UP001359485"/>
    </source>
</evidence>
<evidence type="ECO:0000313" key="1">
    <source>
        <dbReference type="EMBL" id="KAK6624846.1"/>
    </source>
</evidence>
<name>A0ABR1AQS9_POLSC</name>